<proteinExistence type="predicted"/>
<evidence type="ECO:0000313" key="2">
    <source>
        <dbReference type="Proteomes" id="UP001589834"/>
    </source>
</evidence>
<protein>
    <recommendedName>
        <fullName evidence="3">DNA-binding protein</fullName>
    </recommendedName>
</protein>
<evidence type="ECO:0008006" key="3">
    <source>
        <dbReference type="Google" id="ProtNLM"/>
    </source>
</evidence>
<sequence>MRDLTQPAVPTAQAAYYLNRRPQTLRGWACAETWPEGLRPVRINGRLAWPVAGIKAVLGVCNEL</sequence>
<dbReference type="RefSeq" id="WP_377483342.1">
    <property type="nucleotide sequence ID" value="NZ_JBHLTN010000021.1"/>
</dbReference>
<comment type="caution">
    <text evidence="1">The sequence shown here is derived from an EMBL/GenBank/DDBJ whole genome shotgun (WGS) entry which is preliminary data.</text>
</comment>
<dbReference type="Proteomes" id="UP001589834">
    <property type="component" value="Unassembled WGS sequence"/>
</dbReference>
<keyword evidence="2" id="KW-1185">Reference proteome</keyword>
<gene>
    <name evidence="1" type="ORF">ACFFGG_11850</name>
</gene>
<accession>A0ABV6PTU5</accession>
<name>A0ABV6PTU5_9BURK</name>
<evidence type="ECO:0000313" key="1">
    <source>
        <dbReference type="EMBL" id="MFC0593251.1"/>
    </source>
</evidence>
<organism evidence="1 2">
    <name type="scientific">Ottowia pentelensis</name>
    <dbReference type="NCBI Taxonomy" id="511108"/>
    <lineage>
        <taxon>Bacteria</taxon>
        <taxon>Pseudomonadati</taxon>
        <taxon>Pseudomonadota</taxon>
        <taxon>Betaproteobacteria</taxon>
        <taxon>Burkholderiales</taxon>
        <taxon>Comamonadaceae</taxon>
        <taxon>Ottowia</taxon>
    </lineage>
</organism>
<reference evidence="1 2" key="1">
    <citation type="submission" date="2024-09" db="EMBL/GenBank/DDBJ databases">
        <authorList>
            <person name="Sun Q."/>
            <person name="Mori K."/>
        </authorList>
    </citation>
    <scope>NUCLEOTIDE SEQUENCE [LARGE SCALE GENOMIC DNA]</scope>
    <source>
        <strain evidence="1 2">NCAIM B.02336</strain>
    </source>
</reference>
<dbReference type="EMBL" id="JBHLTN010000021">
    <property type="protein sequence ID" value="MFC0593251.1"/>
    <property type="molecule type" value="Genomic_DNA"/>
</dbReference>